<dbReference type="EMBL" id="JACIDO010000003">
    <property type="protein sequence ID" value="MBB3935410.1"/>
    <property type="molecule type" value="Genomic_DNA"/>
</dbReference>
<dbReference type="Gene3D" id="1.10.10.10">
    <property type="entry name" value="Winged helix-like DNA-binding domain superfamily/Winged helix DNA-binding domain"/>
    <property type="match status" value="1"/>
</dbReference>
<evidence type="ECO:0000256" key="1">
    <source>
        <dbReference type="ARBA" id="ARBA00023015"/>
    </source>
</evidence>
<dbReference type="SMART" id="SM00895">
    <property type="entry name" value="FCD"/>
    <property type="match status" value="1"/>
</dbReference>
<dbReference type="PROSITE" id="PS50949">
    <property type="entry name" value="HTH_GNTR"/>
    <property type="match status" value="1"/>
</dbReference>
<evidence type="ECO:0000256" key="3">
    <source>
        <dbReference type="ARBA" id="ARBA00023163"/>
    </source>
</evidence>
<evidence type="ECO:0000313" key="6">
    <source>
        <dbReference type="Proteomes" id="UP000531216"/>
    </source>
</evidence>
<dbReference type="InterPro" id="IPR000524">
    <property type="entry name" value="Tscrpt_reg_HTH_GntR"/>
</dbReference>
<organism evidence="5 6">
    <name type="scientific">Aureimonas phyllosphaerae</name>
    <dbReference type="NCBI Taxonomy" id="1166078"/>
    <lineage>
        <taxon>Bacteria</taxon>
        <taxon>Pseudomonadati</taxon>
        <taxon>Pseudomonadota</taxon>
        <taxon>Alphaproteobacteria</taxon>
        <taxon>Hyphomicrobiales</taxon>
        <taxon>Aurantimonadaceae</taxon>
        <taxon>Aureimonas</taxon>
    </lineage>
</organism>
<dbReference type="PANTHER" id="PTHR43537:SF5">
    <property type="entry name" value="UXU OPERON TRANSCRIPTIONAL REGULATOR"/>
    <property type="match status" value="1"/>
</dbReference>
<dbReference type="CDD" id="cd07377">
    <property type="entry name" value="WHTH_GntR"/>
    <property type="match status" value="1"/>
</dbReference>
<proteinExistence type="predicted"/>
<dbReference type="SUPFAM" id="SSF46785">
    <property type="entry name" value="Winged helix' DNA-binding domain"/>
    <property type="match status" value="1"/>
</dbReference>
<evidence type="ECO:0000313" key="5">
    <source>
        <dbReference type="EMBL" id="MBB3935410.1"/>
    </source>
</evidence>
<feature type="domain" description="HTH gntR-type" evidence="4">
    <location>
        <begin position="4"/>
        <end position="72"/>
    </location>
</feature>
<dbReference type="RefSeq" id="WP_244546084.1">
    <property type="nucleotide sequence ID" value="NZ_FOOA01000023.1"/>
</dbReference>
<dbReference type="InterPro" id="IPR036388">
    <property type="entry name" value="WH-like_DNA-bd_sf"/>
</dbReference>
<dbReference type="Gene3D" id="1.20.120.530">
    <property type="entry name" value="GntR ligand-binding domain-like"/>
    <property type="match status" value="1"/>
</dbReference>
<dbReference type="InterPro" id="IPR036390">
    <property type="entry name" value="WH_DNA-bd_sf"/>
</dbReference>
<dbReference type="InterPro" id="IPR008920">
    <property type="entry name" value="TF_FadR/GntR_C"/>
</dbReference>
<sequence>MPSANRTKDAIQIVADHISKSGLKPSDRLPTEHEFMGALGIGRSTVREVMRHFQALGVVETRRGSGSFLRRSISAATVHLPLSFDPGPVRDGLLRTLDVRRGLEVEASMLAANRAERADIERMRETLEEMERVHLEKGTAGREDLAFHLSIYDATHNPLFGQLLEQMREAFELFFEKPFDRPDFARRSFPYHRELFDAIAGRDPAKAREKTLNILAIVEEDIKDMSQ</sequence>
<name>A0A7W6BVC4_9HYPH</name>
<dbReference type="SUPFAM" id="SSF48008">
    <property type="entry name" value="GntR ligand-binding domain-like"/>
    <property type="match status" value="1"/>
</dbReference>
<keyword evidence="6" id="KW-1185">Reference proteome</keyword>
<dbReference type="Pfam" id="PF07729">
    <property type="entry name" value="FCD"/>
    <property type="match status" value="1"/>
</dbReference>
<dbReference type="Proteomes" id="UP000531216">
    <property type="component" value="Unassembled WGS sequence"/>
</dbReference>
<protein>
    <submittedName>
        <fullName evidence="5">DNA-binding FadR family transcriptional regulator</fullName>
    </submittedName>
</protein>
<dbReference type="SMART" id="SM00345">
    <property type="entry name" value="HTH_GNTR"/>
    <property type="match status" value="1"/>
</dbReference>
<gene>
    <name evidence="5" type="ORF">GGR05_001554</name>
</gene>
<keyword evidence="1" id="KW-0805">Transcription regulation</keyword>
<keyword evidence="2 5" id="KW-0238">DNA-binding</keyword>
<keyword evidence="3" id="KW-0804">Transcription</keyword>
<dbReference type="GO" id="GO:0003700">
    <property type="term" value="F:DNA-binding transcription factor activity"/>
    <property type="evidence" value="ECO:0007669"/>
    <property type="project" value="InterPro"/>
</dbReference>
<dbReference type="GO" id="GO:0003677">
    <property type="term" value="F:DNA binding"/>
    <property type="evidence" value="ECO:0007669"/>
    <property type="project" value="UniProtKB-KW"/>
</dbReference>
<accession>A0A7W6BVC4</accession>
<comment type="caution">
    <text evidence="5">The sequence shown here is derived from an EMBL/GenBank/DDBJ whole genome shotgun (WGS) entry which is preliminary data.</text>
</comment>
<reference evidence="5 6" key="1">
    <citation type="submission" date="2020-08" db="EMBL/GenBank/DDBJ databases">
        <title>Genomic Encyclopedia of Type Strains, Phase IV (KMG-IV): sequencing the most valuable type-strain genomes for metagenomic binning, comparative biology and taxonomic classification.</title>
        <authorList>
            <person name="Goeker M."/>
        </authorList>
    </citation>
    <scope>NUCLEOTIDE SEQUENCE [LARGE SCALE GENOMIC DNA]</scope>
    <source>
        <strain evidence="5 6">DSM 25024</strain>
    </source>
</reference>
<evidence type="ECO:0000256" key="2">
    <source>
        <dbReference type="ARBA" id="ARBA00023125"/>
    </source>
</evidence>
<dbReference type="PANTHER" id="PTHR43537">
    <property type="entry name" value="TRANSCRIPTIONAL REGULATOR, GNTR FAMILY"/>
    <property type="match status" value="1"/>
</dbReference>
<dbReference type="InterPro" id="IPR011711">
    <property type="entry name" value="GntR_C"/>
</dbReference>
<dbReference type="Pfam" id="PF00392">
    <property type="entry name" value="GntR"/>
    <property type="match status" value="1"/>
</dbReference>
<evidence type="ECO:0000259" key="4">
    <source>
        <dbReference type="PROSITE" id="PS50949"/>
    </source>
</evidence>
<dbReference type="AlphaFoldDB" id="A0A7W6BVC4"/>